<evidence type="ECO:0000256" key="1">
    <source>
        <dbReference type="SAM" id="MobiDB-lite"/>
    </source>
</evidence>
<dbReference type="GO" id="GO:0006355">
    <property type="term" value="P:regulation of DNA-templated transcription"/>
    <property type="evidence" value="ECO:0007669"/>
    <property type="project" value="InterPro"/>
</dbReference>
<dbReference type="EMBL" id="RSAA01000020">
    <property type="protein sequence ID" value="RRO14333.1"/>
    <property type="molecule type" value="Genomic_DNA"/>
</dbReference>
<reference evidence="3 4" key="1">
    <citation type="submission" date="2018-11" db="EMBL/GenBank/DDBJ databases">
        <title>Saccharopolyspora rhizosphaerae sp. nov., an actinomycete isolated from rhizosphere soil in Thailand.</title>
        <authorList>
            <person name="Intra B."/>
            <person name="Euanorasetr J."/>
            <person name="Take A."/>
            <person name="Inahashi Y."/>
            <person name="Mori M."/>
            <person name="Panbangred W."/>
            <person name="Matsumoto A."/>
        </authorList>
    </citation>
    <scope>NUCLEOTIDE SEQUENCE [LARGE SCALE GENOMIC DNA]</scope>
    <source>
        <strain evidence="3 4">H219</strain>
    </source>
</reference>
<sequence length="81" mass="8715">MNAVDPLQHAPLTIGQVAELADVSPRTLRHYHQIGLLGEAERDSAERRATGPGDRAAAVDPQARRPGLAPDADPGPPRRHR</sequence>
<evidence type="ECO:0000313" key="4">
    <source>
        <dbReference type="Proteomes" id="UP000274515"/>
    </source>
</evidence>
<keyword evidence="3" id="KW-0238">DNA-binding</keyword>
<dbReference type="AlphaFoldDB" id="A0A3R8NW86"/>
<dbReference type="Gene3D" id="1.10.1660.10">
    <property type="match status" value="1"/>
</dbReference>
<dbReference type="Pfam" id="PF00376">
    <property type="entry name" value="MerR"/>
    <property type="match status" value="1"/>
</dbReference>
<dbReference type="SUPFAM" id="SSF46955">
    <property type="entry name" value="Putative DNA-binding domain"/>
    <property type="match status" value="1"/>
</dbReference>
<dbReference type="GO" id="GO:0003677">
    <property type="term" value="F:DNA binding"/>
    <property type="evidence" value="ECO:0007669"/>
    <property type="project" value="UniProtKB-KW"/>
</dbReference>
<feature type="compositionally biased region" description="Basic and acidic residues" evidence="1">
    <location>
        <begin position="39"/>
        <end position="49"/>
    </location>
</feature>
<feature type="region of interest" description="Disordered" evidence="1">
    <location>
        <begin position="39"/>
        <end position="81"/>
    </location>
</feature>
<organism evidence="3 4">
    <name type="scientific">Saccharopolyspora rhizosphaerae</name>
    <dbReference type="NCBI Taxonomy" id="2492662"/>
    <lineage>
        <taxon>Bacteria</taxon>
        <taxon>Bacillati</taxon>
        <taxon>Actinomycetota</taxon>
        <taxon>Actinomycetes</taxon>
        <taxon>Pseudonocardiales</taxon>
        <taxon>Pseudonocardiaceae</taxon>
        <taxon>Saccharopolyspora</taxon>
    </lineage>
</organism>
<dbReference type="InterPro" id="IPR009061">
    <property type="entry name" value="DNA-bd_dom_put_sf"/>
</dbReference>
<dbReference type="Proteomes" id="UP000274515">
    <property type="component" value="Unassembled WGS sequence"/>
</dbReference>
<dbReference type="PROSITE" id="PS50937">
    <property type="entry name" value="HTH_MERR_2"/>
    <property type="match status" value="1"/>
</dbReference>
<evidence type="ECO:0000313" key="3">
    <source>
        <dbReference type="EMBL" id="RRO14333.1"/>
    </source>
</evidence>
<dbReference type="InterPro" id="IPR000551">
    <property type="entry name" value="MerR-type_HTH_dom"/>
</dbReference>
<feature type="domain" description="HTH merR-type" evidence="2">
    <location>
        <begin position="11"/>
        <end position="48"/>
    </location>
</feature>
<name>A0A3R8NW86_9PSEU</name>
<comment type="caution">
    <text evidence="3">The sequence shown here is derived from an EMBL/GenBank/DDBJ whole genome shotgun (WGS) entry which is preliminary data.</text>
</comment>
<proteinExistence type="predicted"/>
<protein>
    <submittedName>
        <fullName evidence="3">MerR family DNA-binding transcriptional regulator</fullName>
    </submittedName>
</protein>
<accession>A0A3R8NW86</accession>
<evidence type="ECO:0000259" key="2">
    <source>
        <dbReference type="PROSITE" id="PS50937"/>
    </source>
</evidence>
<gene>
    <name evidence="3" type="ORF">EIL87_20990</name>
</gene>
<keyword evidence="4" id="KW-1185">Reference proteome</keyword>